<evidence type="ECO:0000259" key="3">
    <source>
        <dbReference type="Pfam" id="PF01464"/>
    </source>
</evidence>
<proteinExistence type="inferred from homology"/>
<dbReference type="EMBL" id="CYTW01000006">
    <property type="protein sequence ID" value="CUK12652.1"/>
    <property type="molecule type" value="Genomic_DNA"/>
</dbReference>
<feature type="domain" description="Transglycosylase SLT" evidence="3">
    <location>
        <begin position="52"/>
        <end position="176"/>
    </location>
</feature>
<dbReference type="InterPro" id="IPR023346">
    <property type="entry name" value="Lysozyme-like_dom_sf"/>
</dbReference>
<organism evidence="4 5">
    <name type="scientific">Shimia thalassica</name>
    <dbReference type="NCBI Taxonomy" id="1715693"/>
    <lineage>
        <taxon>Bacteria</taxon>
        <taxon>Pseudomonadati</taxon>
        <taxon>Pseudomonadota</taxon>
        <taxon>Alphaproteobacteria</taxon>
        <taxon>Rhodobacterales</taxon>
        <taxon>Roseobacteraceae</taxon>
    </lineage>
</organism>
<comment type="similarity">
    <text evidence="1">Belongs to the virb1 family.</text>
</comment>
<evidence type="ECO:0000256" key="1">
    <source>
        <dbReference type="ARBA" id="ARBA00009387"/>
    </source>
</evidence>
<reference evidence="5" key="1">
    <citation type="submission" date="2015-09" db="EMBL/GenBank/DDBJ databases">
        <authorList>
            <person name="Rodrigo-Torres Lidia"/>
            <person name="Arahal R.David."/>
        </authorList>
    </citation>
    <scope>NUCLEOTIDE SEQUENCE [LARGE SCALE GENOMIC DNA]</scope>
    <source>
        <strain evidence="5">CECT 7735</strain>
    </source>
</reference>
<protein>
    <submittedName>
        <fullName evidence="4">Transglycosylase SLT domain protein</fullName>
    </submittedName>
</protein>
<evidence type="ECO:0000313" key="5">
    <source>
        <dbReference type="Proteomes" id="UP000051870"/>
    </source>
</evidence>
<sequence>MTVLVYKADMSVTGYVMVSAVLFIVAVSSAGAKQVAFTNDQGALCERAAEDASRETGVPLDLLRAVARTETGRTKNGKFGPWPWTVNANGKGYWFESDEQARAFAFGQYKEGARSFDVGCFQINYRWHGHAFRSLEHMFEPKANAAYAAKFLLELYREKGEWTQAVGAYHSRTPKYAKAYISNFEKHQAQIGREQDTQQTNINSVVLGTKANRFPLLREVTPGTTHLGSLVPVVQTNPTKGRFSSVRGGLFFE</sequence>
<dbReference type="AlphaFoldDB" id="A0A0P1IH81"/>
<dbReference type="InterPro" id="IPR008258">
    <property type="entry name" value="Transglycosylase_SLT_dom_1"/>
</dbReference>
<dbReference type="STRING" id="1715693.PH7735_03700"/>
<dbReference type="Gene3D" id="1.10.530.10">
    <property type="match status" value="1"/>
</dbReference>
<keyword evidence="2" id="KW-0472">Membrane</keyword>
<dbReference type="Pfam" id="PF01464">
    <property type="entry name" value="SLT"/>
    <property type="match status" value="1"/>
</dbReference>
<name>A0A0P1IH81_9RHOB</name>
<dbReference type="SUPFAM" id="SSF53955">
    <property type="entry name" value="Lysozyme-like"/>
    <property type="match status" value="1"/>
</dbReference>
<evidence type="ECO:0000256" key="2">
    <source>
        <dbReference type="SAM" id="Phobius"/>
    </source>
</evidence>
<dbReference type="CDD" id="cd13400">
    <property type="entry name" value="LT_IagB-like"/>
    <property type="match status" value="1"/>
</dbReference>
<keyword evidence="2" id="KW-0812">Transmembrane</keyword>
<feature type="transmembrane region" description="Helical" evidence="2">
    <location>
        <begin position="12"/>
        <end position="32"/>
    </location>
</feature>
<accession>A0A0P1IH81</accession>
<keyword evidence="5" id="KW-1185">Reference proteome</keyword>
<evidence type="ECO:0000313" key="4">
    <source>
        <dbReference type="EMBL" id="CUK12652.1"/>
    </source>
</evidence>
<keyword evidence="2" id="KW-1133">Transmembrane helix</keyword>
<gene>
    <name evidence="4" type="ORF">PH7735_03700</name>
</gene>
<dbReference type="Proteomes" id="UP000051870">
    <property type="component" value="Unassembled WGS sequence"/>
</dbReference>